<dbReference type="PANTHER" id="PTHR33164:SF99">
    <property type="entry name" value="MARR FAMILY REGULATORY PROTEIN"/>
    <property type="match status" value="1"/>
</dbReference>
<comment type="caution">
    <text evidence="2">The sequence shown here is derived from an EMBL/GenBank/DDBJ whole genome shotgun (WGS) entry which is preliminary data.</text>
</comment>
<proteinExistence type="predicted"/>
<dbReference type="Proteomes" id="UP001501570">
    <property type="component" value="Unassembled WGS sequence"/>
</dbReference>
<reference evidence="3" key="1">
    <citation type="journal article" date="2019" name="Int. J. Syst. Evol. Microbiol.">
        <title>The Global Catalogue of Microorganisms (GCM) 10K type strain sequencing project: providing services to taxonomists for standard genome sequencing and annotation.</title>
        <authorList>
            <consortium name="The Broad Institute Genomics Platform"/>
            <consortium name="The Broad Institute Genome Sequencing Center for Infectious Disease"/>
            <person name="Wu L."/>
            <person name="Ma J."/>
        </authorList>
    </citation>
    <scope>NUCLEOTIDE SEQUENCE [LARGE SCALE GENOMIC DNA]</scope>
    <source>
        <strain evidence="3">JCM 18304</strain>
    </source>
</reference>
<organism evidence="2 3">
    <name type="scientific">Rugosimonospora acidiphila</name>
    <dbReference type="NCBI Taxonomy" id="556531"/>
    <lineage>
        <taxon>Bacteria</taxon>
        <taxon>Bacillati</taxon>
        <taxon>Actinomycetota</taxon>
        <taxon>Actinomycetes</taxon>
        <taxon>Micromonosporales</taxon>
        <taxon>Micromonosporaceae</taxon>
        <taxon>Rugosimonospora</taxon>
    </lineage>
</organism>
<dbReference type="PRINTS" id="PR00598">
    <property type="entry name" value="HTHMARR"/>
</dbReference>
<evidence type="ECO:0000313" key="3">
    <source>
        <dbReference type="Proteomes" id="UP001501570"/>
    </source>
</evidence>
<dbReference type="PROSITE" id="PS50995">
    <property type="entry name" value="HTH_MARR_2"/>
    <property type="match status" value="1"/>
</dbReference>
<evidence type="ECO:0000259" key="1">
    <source>
        <dbReference type="PROSITE" id="PS50995"/>
    </source>
</evidence>
<feature type="domain" description="HTH marR-type" evidence="1">
    <location>
        <begin position="7"/>
        <end position="145"/>
    </location>
</feature>
<dbReference type="Gene3D" id="1.10.10.10">
    <property type="entry name" value="Winged helix-like DNA-binding domain superfamily/Winged helix DNA-binding domain"/>
    <property type="match status" value="1"/>
</dbReference>
<dbReference type="InterPro" id="IPR036390">
    <property type="entry name" value="WH_DNA-bd_sf"/>
</dbReference>
<dbReference type="InterPro" id="IPR039422">
    <property type="entry name" value="MarR/SlyA-like"/>
</dbReference>
<dbReference type="RefSeq" id="WP_345631755.1">
    <property type="nucleotide sequence ID" value="NZ_BAABJQ010000012.1"/>
</dbReference>
<protein>
    <recommendedName>
        <fullName evidence="1">HTH marR-type domain-containing protein</fullName>
    </recommendedName>
</protein>
<dbReference type="SMART" id="SM00347">
    <property type="entry name" value="HTH_MARR"/>
    <property type="match status" value="1"/>
</dbReference>
<dbReference type="InterPro" id="IPR036388">
    <property type="entry name" value="WH-like_DNA-bd_sf"/>
</dbReference>
<dbReference type="Pfam" id="PF01047">
    <property type="entry name" value="MarR"/>
    <property type="match status" value="1"/>
</dbReference>
<name>A0ABP9RXZ0_9ACTN</name>
<keyword evidence="3" id="KW-1185">Reference proteome</keyword>
<gene>
    <name evidence="2" type="ORF">GCM10023322_40760</name>
</gene>
<accession>A0ABP9RXZ0</accession>
<sequence length="160" mass="17200">MTEDLVRDERITAIGLLSEVLSGLTAQFSAQIAEHGLALIEFEVLIRLARSSDCRLRMTDLSAQTSLTTSGVTRVVDRLERDGFVCRTACPTDRRSSYAVLTEAGRERLGAILPGHLETIDRLFTGLLPAEQLGPMMAGLRTIRDAVRPGATAGATSTAA</sequence>
<evidence type="ECO:0000313" key="2">
    <source>
        <dbReference type="EMBL" id="GAA5188956.1"/>
    </source>
</evidence>
<dbReference type="EMBL" id="BAABJQ010000012">
    <property type="protein sequence ID" value="GAA5188956.1"/>
    <property type="molecule type" value="Genomic_DNA"/>
</dbReference>
<dbReference type="PANTHER" id="PTHR33164">
    <property type="entry name" value="TRANSCRIPTIONAL REGULATOR, MARR FAMILY"/>
    <property type="match status" value="1"/>
</dbReference>
<dbReference type="InterPro" id="IPR000835">
    <property type="entry name" value="HTH_MarR-typ"/>
</dbReference>
<dbReference type="SUPFAM" id="SSF46785">
    <property type="entry name" value="Winged helix' DNA-binding domain"/>
    <property type="match status" value="1"/>
</dbReference>